<feature type="compositionally biased region" description="Basic residues" evidence="2">
    <location>
        <begin position="79"/>
        <end position="89"/>
    </location>
</feature>
<keyword evidence="3" id="KW-1185">Reference proteome</keyword>
<dbReference type="GeneID" id="113210385"/>
<dbReference type="Proteomes" id="UP000504606">
    <property type="component" value="Unplaced"/>
</dbReference>
<feature type="region of interest" description="Disordered" evidence="2">
    <location>
        <begin position="45"/>
        <end position="106"/>
    </location>
</feature>
<dbReference type="RefSeq" id="XP_052119689.1">
    <property type="nucleotide sequence ID" value="XM_052263729.1"/>
</dbReference>
<dbReference type="RefSeq" id="XP_052119688.1">
    <property type="nucleotide sequence ID" value="XM_052263728.1"/>
</dbReference>
<gene>
    <name evidence="4 5" type="primary">LOC113210385</name>
</gene>
<evidence type="ECO:0000256" key="2">
    <source>
        <dbReference type="SAM" id="MobiDB-lite"/>
    </source>
</evidence>
<evidence type="ECO:0000313" key="3">
    <source>
        <dbReference type="Proteomes" id="UP000504606"/>
    </source>
</evidence>
<feature type="coiled-coil region" evidence="1">
    <location>
        <begin position="482"/>
        <end position="516"/>
    </location>
</feature>
<evidence type="ECO:0000256" key="1">
    <source>
        <dbReference type="SAM" id="Coils"/>
    </source>
</evidence>
<keyword evidence="1" id="KW-0175">Coiled coil</keyword>
<dbReference type="OrthoDB" id="10068017at2759"/>
<feature type="region of interest" description="Disordered" evidence="2">
    <location>
        <begin position="1"/>
        <end position="27"/>
    </location>
</feature>
<reference evidence="4 5" key="1">
    <citation type="submission" date="2025-04" db="UniProtKB">
        <authorList>
            <consortium name="RefSeq"/>
        </authorList>
    </citation>
    <scope>IDENTIFICATION</scope>
    <source>
        <tissue evidence="4 5">Whole organism</tissue>
    </source>
</reference>
<protein>
    <submittedName>
        <fullName evidence="4 5">Uncharacterized protein LOC113210385</fullName>
    </submittedName>
</protein>
<dbReference type="KEGG" id="foc:113210385"/>
<sequence length="835" mass="92620">MSSERIQFPTELPSSDSTCHVDDVCSTSSPARQISSMVSGLNEQEFSSALFHKGNDDTQPRSRRKKRPFSPEPIGNPKRNIKIKAKLKGPTRISKSSNNDSQPKSFSCDKCGALSVVNPSRSRMPQNQIKKIQTPRKKVDPVTNRILNLCNACGLAFSRPPRLEKPSSISIEDRDGYLAEAHAFAKSIAQRVGRPAFERLFCPTFKNRPCGCIQTFISHQGDDVESTLENRVESLLQLFNTACDLNRRKNLFPEYQLSEQKSKEKSLSNSTECKQRQKDYEHFVLNTRQLLREKLHLCERACQRILLYSNNFLHKRLKSTPDQGSRISKQTGRSCTSQLTSIQELGTKSCCLDNCSRLALTHSALLEDWRKQASLGQRQARRVLAEMLTPSGGTKSNCYKFITMVTGCGPTTISSVSHQMRITKGNRDPPEHGLRKWYRENPRKLNKPSTHILNSSLEQSDETCHMSSMLQIPLEATDQPHVEDSKKQLEQQKLELEEAKRQLYLKQQELERCQQIIDQHIRLGAPPANTRNSDPLWKINMLKHSEKGADMDTHLLNLPAESNMTMMSELSNGQTVQLIDLVPGTYIAVPSEFDSSTILTMSSEPNEGAPTTVSLSTNARDQQEIIVPHCLNSLEPFHKTNSNVVYSDDLQSLSNSTQTNQFIIQSENGVQTIFNISSSTEAVGTIGTILKEADCQIQPIENCNSEGFVSAPTGCSDMFSSSNGNLTSSGPSGFPQITIDTNSALHGVNPTDASHPTSCPTSVITLSGNCDAAKLALHNSTVLPPAVCPSMYKTVKGGSIEVFDTANSLNSVILLSSEQSQSTTNSLNSFERLFE</sequence>
<proteinExistence type="predicted"/>
<dbReference type="AlphaFoldDB" id="A0A9C6WUY6"/>
<evidence type="ECO:0000313" key="4">
    <source>
        <dbReference type="RefSeq" id="XP_052119688.1"/>
    </source>
</evidence>
<evidence type="ECO:0000313" key="5">
    <source>
        <dbReference type="RefSeq" id="XP_052119689.1"/>
    </source>
</evidence>
<organism evidence="3 5">
    <name type="scientific">Frankliniella occidentalis</name>
    <name type="common">Western flower thrips</name>
    <name type="synonym">Euthrips occidentalis</name>
    <dbReference type="NCBI Taxonomy" id="133901"/>
    <lineage>
        <taxon>Eukaryota</taxon>
        <taxon>Metazoa</taxon>
        <taxon>Ecdysozoa</taxon>
        <taxon>Arthropoda</taxon>
        <taxon>Hexapoda</taxon>
        <taxon>Insecta</taxon>
        <taxon>Pterygota</taxon>
        <taxon>Neoptera</taxon>
        <taxon>Paraneoptera</taxon>
        <taxon>Thysanoptera</taxon>
        <taxon>Terebrantia</taxon>
        <taxon>Thripoidea</taxon>
        <taxon>Thripidae</taxon>
        <taxon>Frankliniella</taxon>
    </lineage>
</organism>
<name>A0A9C6WUY6_FRAOC</name>
<accession>A0A9C6WUY6</accession>
<feature type="compositionally biased region" description="Polar residues" evidence="2">
    <location>
        <begin position="93"/>
        <end position="105"/>
    </location>
</feature>